<keyword evidence="2" id="KW-1185">Reference proteome</keyword>
<evidence type="ECO:0000313" key="2">
    <source>
        <dbReference type="Proteomes" id="UP000011682"/>
    </source>
</evidence>
<dbReference type="Proteomes" id="UP000011682">
    <property type="component" value="Unassembled WGS sequence"/>
</dbReference>
<accession>S9NXC4</accession>
<name>S9NXC4_CYSF2</name>
<sequence length="293" mass="33653">MQEVSHHKTVPTVQKALAERTKSLAGKLLAEARVYLSGPMDFVASRAEEKRNGWRTRVGEFLTKRFRTTVYDPWNKPEVMGMPHYGKEDEFSARRRENWTFEDTEEGARARAQLSAQFWPTLHIDLRMVDTSDFLIAYTPTNVYSVGTAHEIALARQQYKPVLLVSPPVDGTVLEELRAHLGKKADTRALELLARLEAEASLKPNPGAIPSLWYMALLDGSYFFDGFGFGPYLQEFGWERGPLDEREARNPPKRPLLPYLDALNESIPKRWDLEQDKYVENADWLIFDQPDRP</sequence>
<proteinExistence type="predicted"/>
<dbReference type="SUPFAM" id="SSF52309">
    <property type="entry name" value="N-(deoxy)ribosyltransferase-like"/>
    <property type="match status" value="1"/>
</dbReference>
<gene>
    <name evidence="1" type="ORF">D187_007316</name>
</gene>
<dbReference type="AlphaFoldDB" id="S9NXC4"/>
<dbReference type="EMBL" id="ANAH02000065">
    <property type="protein sequence ID" value="EPX56880.1"/>
    <property type="molecule type" value="Genomic_DNA"/>
</dbReference>
<protein>
    <submittedName>
        <fullName evidence="1">Uncharacterized protein</fullName>
    </submittedName>
</protein>
<comment type="caution">
    <text evidence="1">The sequence shown here is derived from an EMBL/GenBank/DDBJ whole genome shotgun (WGS) entry which is preliminary data.</text>
</comment>
<reference evidence="1" key="1">
    <citation type="submission" date="2013-05" db="EMBL/GenBank/DDBJ databases">
        <title>Genome assembly of Cystobacter fuscus DSM 2262.</title>
        <authorList>
            <person name="Sharma G."/>
            <person name="Khatri I."/>
            <person name="Kaur C."/>
            <person name="Mayilraj S."/>
            <person name="Subramanian S."/>
        </authorList>
    </citation>
    <scope>NUCLEOTIDE SEQUENCE [LARGE SCALE GENOMIC DNA]</scope>
    <source>
        <strain evidence="1">DSM 2262</strain>
    </source>
</reference>
<organism evidence="1 2">
    <name type="scientific">Cystobacter fuscus (strain ATCC 25194 / DSM 2262 / NBRC 100088 / M29)</name>
    <dbReference type="NCBI Taxonomy" id="1242864"/>
    <lineage>
        <taxon>Bacteria</taxon>
        <taxon>Pseudomonadati</taxon>
        <taxon>Myxococcota</taxon>
        <taxon>Myxococcia</taxon>
        <taxon>Myxococcales</taxon>
        <taxon>Cystobacterineae</taxon>
        <taxon>Archangiaceae</taxon>
        <taxon>Cystobacter</taxon>
    </lineage>
</organism>
<dbReference type="Gene3D" id="3.40.50.450">
    <property type="match status" value="1"/>
</dbReference>
<dbReference type="RefSeq" id="WP_002626120.1">
    <property type="nucleotide sequence ID" value="NZ_ANAH02000065.1"/>
</dbReference>
<evidence type="ECO:0000313" key="1">
    <source>
        <dbReference type="EMBL" id="EPX56880.1"/>
    </source>
</evidence>